<evidence type="ECO:0000256" key="1">
    <source>
        <dbReference type="SAM" id="SignalP"/>
    </source>
</evidence>
<reference evidence="2" key="1">
    <citation type="journal article" date="2018" name="Toxins">
        <title>Buzz kill: function and proteomic composition of venom from the giant assassin fly Dolopus genitalis (Diptera: Asilidae).</title>
        <authorList>
            <person name="Walker A.A."/>
            <person name="Dobson J."/>
            <person name="Jin J."/>
            <person name="Robinson S.D."/>
            <person name="Herzig V."/>
            <person name="Vetter I."/>
            <person name="King G.F."/>
            <person name="Fry B.G."/>
        </authorList>
    </citation>
    <scope>NUCLEOTIDE SEQUENCE</scope>
    <source>
        <strain evidence="2">U-Asilidin2-Dg38</strain>
        <tissue evidence="2">Venom/thoracic glands</tissue>
    </source>
</reference>
<name>A0A3G5BIE9_DOLGE</name>
<accession>A0A3G5BIE9</accession>
<sequence>MKFAILAFLGLCAVVAAYEVEYDFEIDIEPQNKVIDSIKAKIEELLKRATDDFSIVADKAKGIIGKLNDAAADLVLKAKGKANSIKDEIEGKLDDMKKKGGEVAACAKRLEPDYWQVERDAMADVKVCAGDVYVAANDMQDQVGRGMSLISSKIREFRDMVGDCLGWNPISATKCVYDKFDDLKKIMGGIMEAAKDALSAAQHKSVEIMNEAHQCNAKALSKASMRIKELNQKLANCYNADILLY</sequence>
<feature type="signal peptide" evidence="1">
    <location>
        <begin position="1"/>
        <end position="17"/>
    </location>
</feature>
<protein>
    <submittedName>
        <fullName evidence="2">Venom polypeptide</fullName>
    </submittedName>
</protein>
<organism evidence="2">
    <name type="scientific">Dolopus genitalis</name>
    <name type="common">Giant Australian assassin fly</name>
    <name type="synonym">Asilus genitalis</name>
    <dbReference type="NCBI Taxonomy" id="2488630"/>
    <lineage>
        <taxon>Eukaryota</taxon>
        <taxon>Metazoa</taxon>
        <taxon>Ecdysozoa</taxon>
        <taxon>Arthropoda</taxon>
        <taxon>Hexapoda</taxon>
        <taxon>Insecta</taxon>
        <taxon>Pterygota</taxon>
        <taxon>Neoptera</taxon>
        <taxon>Endopterygota</taxon>
        <taxon>Diptera</taxon>
        <taxon>Brachycera</taxon>
        <taxon>Muscomorpha</taxon>
        <taxon>Asiloidea</taxon>
        <taxon>Asilidae</taxon>
        <taxon>Asilinae</taxon>
        <taxon>Dolopus</taxon>
    </lineage>
</organism>
<feature type="chain" id="PRO_5018228427" evidence="1">
    <location>
        <begin position="18"/>
        <end position="245"/>
    </location>
</feature>
<evidence type="ECO:0000313" key="2">
    <source>
        <dbReference type="EMBL" id="AYV99559.1"/>
    </source>
</evidence>
<dbReference type="AlphaFoldDB" id="A0A3G5BIE9"/>
<dbReference type="EMBL" id="MK075156">
    <property type="protein sequence ID" value="AYV99559.1"/>
    <property type="molecule type" value="mRNA"/>
</dbReference>
<proteinExistence type="evidence at transcript level"/>
<keyword evidence="1" id="KW-0732">Signal</keyword>